<dbReference type="GeneID" id="92036818"/>
<evidence type="ECO:0000313" key="1">
    <source>
        <dbReference type="EMBL" id="KAK7542627.1"/>
    </source>
</evidence>
<dbReference type="EMBL" id="JBBPEH010000002">
    <property type="protein sequence ID" value="KAK7542627.1"/>
    <property type="molecule type" value="Genomic_DNA"/>
</dbReference>
<dbReference type="RefSeq" id="XP_066658920.1">
    <property type="nucleotide sequence ID" value="XM_066803912.1"/>
</dbReference>
<name>A0ABR1M6Q9_9PEZI</name>
<sequence>MPLGRGDCGIVGGLAIFGRGPLLLRSRLHQASQSLPGVASPHDVARIAKASSQSIRVVSPRPAFVHGDSSVQALGVLGTLKRSIAIGGGYTWLTDGRSDGTLHVGGRRALKRSPERRGLHRRRTRLHDLGPGQLSTAPATCRPPAGAFPFTTLPPASLLPGPNDLRRVGRESPSEFSLRRRLFILPALRLSASNGCDPPCCPRA</sequence>
<keyword evidence="2" id="KW-1185">Reference proteome</keyword>
<proteinExistence type="predicted"/>
<dbReference type="Proteomes" id="UP001360953">
    <property type="component" value="Unassembled WGS sequence"/>
</dbReference>
<evidence type="ECO:0000313" key="2">
    <source>
        <dbReference type="Proteomes" id="UP001360953"/>
    </source>
</evidence>
<reference evidence="1 2" key="1">
    <citation type="submission" date="2024-04" db="EMBL/GenBank/DDBJ databases">
        <title>Phyllosticta paracitricarpa is synonymous to the EU quarantine fungus P. citricarpa based on phylogenomic analyses.</title>
        <authorList>
            <consortium name="Lawrence Berkeley National Laboratory"/>
            <person name="Van ingen-buijs V.A."/>
            <person name="Van westerhoven A.C."/>
            <person name="Haridas S."/>
            <person name="Skiadas P."/>
            <person name="Martin F."/>
            <person name="Groenewald J.Z."/>
            <person name="Crous P.W."/>
            <person name="Seidl M.F."/>
        </authorList>
    </citation>
    <scope>NUCLEOTIDE SEQUENCE [LARGE SCALE GENOMIC DNA]</scope>
    <source>
        <strain evidence="1 2">CPC 17464</strain>
    </source>
</reference>
<organism evidence="1 2">
    <name type="scientific">Phyllosticta citribraziliensis</name>
    <dbReference type="NCBI Taxonomy" id="989973"/>
    <lineage>
        <taxon>Eukaryota</taxon>
        <taxon>Fungi</taxon>
        <taxon>Dikarya</taxon>
        <taxon>Ascomycota</taxon>
        <taxon>Pezizomycotina</taxon>
        <taxon>Dothideomycetes</taxon>
        <taxon>Dothideomycetes incertae sedis</taxon>
        <taxon>Botryosphaeriales</taxon>
        <taxon>Phyllostictaceae</taxon>
        <taxon>Phyllosticta</taxon>
    </lineage>
</organism>
<protein>
    <submittedName>
        <fullName evidence="1">Uncharacterized protein</fullName>
    </submittedName>
</protein>
<comment type="caution">
    <text evidence="1">The sequence shown here is derived from an EMBL/GenBank/DDBJ whole genome shotgun (WGS) entry which is preliminary data.</text>
</comment>
<gene>
    <name evidence="1" type="ORF">J3D65DRAFT_690864</name>
</gene>
<accession>A0ABR1M6Q9</accession>